<dbReference type="EC" id="3.5.5.7" evidence="2"/>
<proteinExistence type="predicted"/>
<keyword evidence="3" id="KW-1185">Reference proteome</keyword>
<dbReference type="RefSeq" id="WP_099557292.1">
    <property type="nucleotide sequence ID" value="NZ_LT960614.1"/>
</dbReference>
<reference evidence="3" key="1">
    <citation type="submission" date="2017-09" db="EMBL/GenBank/DDBJ databases">
        <title>Genome sequence of Nannocystis excedens DSM 71.</title>
        <authorList>
            <person name="Blom J."/>
        </authorList>
    </citation>
    <scope>NUCLEOTIDE SEQUENCE [LARGE SCALE GENOMIC DNA]</scope>
    <source>
        <strain evidence="3">type strain: E19</strain>
    </source>
</reference>
<evidence type="ECO:0000259" key="1">
    <source>
        <dbReference type="PROSITE" id="PS50263"/>
    </source>
</evidence>
<dbReference type="GO" id="GO:0018762">
    <property type="term" value="F:aliphatic nitrilase activity"/>
    <property type="evidence" value="ECO:0007669"/>
    <property type="project" value="UniProtKB-EC"/>
</dbReference>
<dbReference type="KEGG" id="hdi:HDIA_3430"/>
<dbReference type="InterPro" id="IPR003010">
    <property type="entry name" value="C-N_Hydrolase"/>
</dbReference>
<gene>
    <name evidence="2" type="ORF">HDIA_3430</name>
</gene>
<dbReference type="InterPro" id="IPR036526">
    <property type="entry name" value="C-N_Hydrolase_sf"/>
</dbReference>
<dbReference type="AlphaFoldDB" id="A0A2C9DB57"/>
<keyword evidence="2" id="KW-0378">Hydrolase</keyword>
<dbReference type="CDD" id="cd07574">
    <property type="entry name" value="nitrilase_Rim1_like"/>
    <property type="match status" value="1"/>
</dbReference>
<organism evidence="2 3">
    <name type="scientific">Hartmannibacter diazotrophicus</name>
    <dbReference type="NCBI Taxonomy" id="1482074"/>
    <lineage>
        <taxon>Bacteria</taxon>
        <taxon>Pseudomonadati</taxon>
        <taxon>Pseudomonadota</taxon>
        <taxon>Alphaproteobacteria</taxon>
        <taxon>Hyphomicrobiales</taxon>
        <taxon>Pleomorphomonadaceae</taxon>
        <taxon>Hartmannibacter</taxon>
    </lineage>
</organism>
<dbReference type="PROSITE" id="PS50263">
    <property type="entry name" value="CN_HYDROLASE"/>
    <property type="match status" value="1"/>
</dbReference>
<accession>A0A2C9DB57</accession>
<dbReference type="Gene3D" id="3.60.110.10">
    <property type="entry name" value="Carbon-nitrogen hydrolase"/>
    <property type="match status" value="1"/>
</dbReference>
<dbReference type="SUPFAM" id="SSF56317">
    <property type="entry name" value="Carbon-nitrogen hydrolase"/>
    <property type="match status" value="1"/>
</dbReference>
<dbReference type="EMBL" id="LT960614">
    <property type="protein sequence ID" value="SON56971.1"/>
    <property type="molecule type" value="Genomic_DNA"/>
</dbReference>
<sequence length="303" mass="32574">MARAFRVAAAQYPIEAVASIDAYEAKIASWIENAHSVGAALAVFPEYGIMELAAAFPAVKSDLRGSIEAIDRHIGEIDALHKTLARKHDMHILAASAPLRGEDGRFRNVARLFTPGGAVGRQEKLVMTRFEREEWGIAGGSTINVFKTRLGMIGVSICYDAEFPLIARAQTLAGAELILTPSATDTLAGYWRVRIGAQARALENQCYVVHAPTVGEAAWSPAMDDNRGAAGIYGPPDIGFPDDGVVAIGEIDRPAWVLGEVDLDRVSAVRLDGRVLNSLHWPEQVGTDAPPLIEPTAEIIDLT</sequence>
<protein>
    <submittedName>
        <fullName evidence="2">Nitrilase</fullName>
        <ecNumber evidence="2">3.5.5.7</ecNumber>
    </submittedName>
</protein>
<feature type="domain" description="CN hydrolase" evidence="1">
    <location>
        <begin position="5"/>
        <end position="263"/>
    </location>
</feature>
<dbReference type="Proteomes" id="UP000223606">
    <property type="component" value="Chromosome 1"/>
</dbReference>
<dbReference type="OrthoDB" id="9811121at2"/>
<name>A0A2C9DB57_9HYPH</name>
<dbReference type="Pfam" id="PF00795">
    <property type="entry name" value="CN_hydrolase"/>
    <property type="match status" value="1"/>
</dbReference>
<dbReference type="PANTHER" id="PTHR23088">
    <property type="entry name" value="NITRILASE-RELATED"/>
    <property type="match status" value="1"/>
</dbReference>
<dbReference type="PANTHER" id="PTHR23088:SF50">
    <property type="entry name" value="HYDROLASE YHCX"/>
    <property type="match status" value="1"/>
</dbReference>
<evidence type="ECO:0000313" key="2">
    <source>
        <dbReference type="EMBL" id="SON56971.1"/>
    </source>
</evidence>
<evidence type="ECO:0000313" key="3">
    <source>
        <dbReference type="Proteomes" id="UP000223606"/>
    </source>
</evidence>